<dbReference type="RefSeq" id="WP_284583542.1">
    <property type="nucleotide sequence ID" value="NZ_CP106831.1"/>
</dbReference>
<evidence type="ECO:0000259" key="2">
    <source>
        <dbReference type="Pfam" id="PF24406"/>
    </source>
</evidence>
<reference evidence="3 4" key="1">
    <citation type="submission" date="2022-09" db="EMBL/GenBank/DDBJ databases">
        <title>Whole genome sequencing analysis of tet(X)-positive Empedobacter falsenii YWS9-3.</title>
        <authorList>
            <person name="Chen C."/>
            <person name="Lv Y.-L."/>
        </authorList>
    </citation>
    <scope>NUCLEOTIDE SEQUENCE [LARGE SCALE GENOMIC DNA]</scope>
    <source>
        <strain evidence="3 4">YWS9-3_T</strain>
    </source>
</reference>
<dbReference type="PANTHER" id="PTHR31302">
    <property type="entry name" value="TRANSMEMBRANE PROTEIN WITH METALLOPHOSPHOESTERASE DOMAIN-RELATED"/>
    <property type="match status" value="1"/>
</dbReference>
<organism evidence="3 4">
    <name type="scientific">Empedobacter falsenii</name>
    <dbReference type="NCBI Taxonomy" id="343874"/>
    <lineage>
        <taxon>Bacteria</taxon>
        <taxon>Pseudomonadati</taxon>
        <taxon>Bacteroidota</taxon>
        <taxon>Flavobacteriia</taxon>
        <taxon>Flavobacteriales</taxon>
        <taxon>Weeksellaceae</taxon>
        <taxon>Empedobacter</taxon>
    </lineage>
</organism>
<dbReference type="InterPro" id="IPR004843">
    <property type="entry name" value="Calcineurin-like_PHP"/>
</dbReference>
<feature type="domain" description="STAND NTPase 4 small alpha/beta" evidence="2">
    <location>
        <begin position="648"/>
        <end position="705"/>
    </location>
</feature>
<dbReference type="EMBL" id="CP106831">
    <property type="protein sequence ID" value="WIH97406.1"/>
    <property type="molecule type" value="Genomic_DNA"/>
</dbReference>
<dbReference type="PANTHER" id="PTHR31302:SF0">
    <property type="entry name" value="TRANSMEMBRANE PROTEIN WITH METALLOPHOSPHOESTERASE DOMAIN"/>
    <property type="match status" value="1"/>
</dbReference>
<dbReference type="SUPFAM" id="SSF52540">
    <property type="entry name" value="P-loop containing nucleoside triphosphate hydrolases"/>
    <property type="match status" value="1"/>
</dbReference>
<name>A0ABY8V927_9FLAO</name>
<evidence type="ECO:0000313" key="3">
    <source>
        <dbReference type="EMBL" id="WIH97406.1"/>
    </source>
</evidence>
<accession>A0ABY8V927</accession>
<dbReference type="Proteomes" id="UP001223501">
    <property type="component" value="Chromosome"/>
</dbReference>
<proteinExistence type="predicted"/>
<protein>
    <submittedName>
        <fullName evidence="3">Metallophosphoesterase</fullName>
    </submittedName>
</protein>
<sequence length="1044" mass="122704">MIRILHLTDFHLNNRTLEDWNKFFKAAFFNKIDDLQSERKIDLVLFTGDMIDKAGKDFGSVKEGLDIFNEQIIQPILEKLELDISRFILCPGNHDINRSKDDEIDENGVKSTLTNTEKVIDFIINADKNNSYKRIERIKEYKEFEKELYKNVTDKDQSIFKFSLKIEIDGKTIGISSLNSSWRCFGDNDFQNIILGENQINNNYLFIKDCHIKIALIHHQLDWFKDFEKSTISSHINKKYDLVLSGHVHENMSNMSTGFTGNCFYNVSPSGLNQIRTDSKNFSNGFTVIDYNDSINCHYLKYNHNQESFVDNTDIVPNGKKIFAKPPVESDDIIGKINQAISNIKDDHTSEMDEHFIKGKNELDKVSVKSAFVFPPIDDGGNLYEVETTETSLNEIMNSNDNYLFLGTQEIGKKSLLYRIVTEYIDEYEIYKKIPVFIDFTEIKNKDFETVIKEYTRLSSNDVKDLLKEGKIILLIDNLSFLESKNLGTQINKLHRFIKDYSSNRIIGTYEHDGIEILPKEIISNSKIPFSYRYIRGLKTKEVKQIMKQWLPEGNELESEEKLEKLVKTFSSYHLPNNALSVHLYLWSVENSDRTPINQAVLMEIYTELILEKLSKENIYRSNFDFKNKIQLISMVAEKIIRKEDNNYKLSYKEFVEIIDDYLTKKVGFSFDVEIIVKYLIERKIFIKNTSNEIKFSHICFMHFFTAKRMADNTNFKKFILDESRYFNYPKEIDYYTGLVRSDEETFEIIYSRFKELFNPMDFILEKVNPDEYFDFKLEQSNSKNTSEPIARNVEIAKIKDNRPSDQLVEQKYDEQLNRISKRTTEIKNNTNIDFDRMLLIMCNTLRNSEGIENLELKKQAYNDIVKHNITYSIFYTQLLIRYILEHQKLPPSVPQNISLDVLLKNIPFHIQHSLHEHLGTKKLSNVILSKMSEDFSKGNKKNEIEKYLSVTLYSDVYGDNFENYLKKFIKSVDCRLVQDYLLLKLTDYLYKRSKPDTTNEEMYLDLISDLQIRSQKLPKRLKDSIIKDIKDKKNKMTKYIGLN</sequence>
<dbReference type="Pfam" id="PF00149">
    <property type="entry name" value="Metallophos"/>
    <property type="match status" value="1"/>
</dbReference>
<dbReference type="InterPro" id="IPR029052">
    <property type="entry name" value="Metallo-depent_PP-like"/>
</dbReference>
<evidence type="ECO:0000313" key="4">
    <source>
        <dbReference type="Proteomes" id="UP001223501"/>
    </source>
</evidence>
<dbReference type="InterPro" id="IPR057123">
    <property type="entry name" value="STAND_NTPase4_dom"/>
</dbReference>
<evidence type="ECO:0000259" key="1">
    <source>
        <dbReference type="Pfam" id="PF00149"/>
    </source>
</evidence>
<keyword evidence="4" id="KW-1185">Reference proteome</keyword>
<feature type="domain" description="Calcineurin-like phosphoesterase" evidence="1">
    <location>
        <begin position="2"/>
        <end position="250"/>
    </location>
</feature>
<gene>
    <name evidence="3" type="ORF">OBA43_00305</name>
</gene>
<dbReference type="Gene3D" id="3.60.21.10">
    <property type="match status" value="1"/>
</dbReference>
<dbReference type="InterPro" id="IPR027417">
    <property type="entry name" value="P-loop_NTPase"/>
</dbReference>
<dbReference type="SUPFAM" id="SSF56300">
    <property type="entry name" value="Metallo-dependent phosphatases"/>
    <property type="match status" value="1"/>
</dbReference>
<dbReference type="Pfam" id="PF24406">
    <property type="entry name" value="nSTAND_NTPase4"/>
    <property type="match status" value="1"/>
</dbReference>
<dbReference type="InterPro" id="IPR051158">
    <property type="entry name" value="Metallophosphoesterase_sf"/>
</dbReference>